<reference evidence="5 6" key="2">
    <citation type="journal article" date="2022" name="Mar. Drugs">
        <title>Bioassay-Guided Fractionation Leads to the Detection of Cholic Acid Generated by the Rare Thalassomonas sp.</title>
        <authorList>
            <person name="Pheiffer F."/>
            <person name="Schneider Y.K."/>
            <person name="Hansen E.H."/>
            <person name="Andersen J.H."/>
            <person name="Isaksson J."/>
            <person name="Busche T."/>
            <person name="R C."/>
            <person name="Kalinowski J."/>
            <person name="Zyl L.V."/>
            <person name="Trindade M."/>
        </authorList>
    </citation>
    <scope>NUCLEOTIDE SEQUENCE [LARGE SCALE GENOMIC DNA]</scope>
    <source>
        <strain evidence="5 6">XOM25</strain>
    </source>
</reference>
<name>A0AAF0CEI7_9GAMM</name>
<dbReference type="Gene3D" id="1.10.260.40">
    <property type="entry name" value="lambda repressor-like DNA-binding domains"/>
    <property type="match status" value="2"/>
</dbReference>
<dbReference type="KEGG" id="tvd:SG34_033120"/>
<evidence type="ECO:0000256" key="2">
    <source>
        <dbReference type="ARBA" id="ARBA00023125"/>
    </source>
</evidence>
<evidence type="ECO:0000313" key="5">
    <source>
        <dbReference type="EMBL" id="WDE08744.1"/>
    </source>
</evidence>
<accession>A0AAF0CEI7</accession>
<keyword evidence="2" id="KW-0238">DNA-binding</keyword>
<organism evidence="5 6">
    <name type="scientific">Thalassomonas viridans</name>
    <dbReference type="NCBI Taxonomy" id="137584"/>
    <lineage>
        <taxon>Bacteria</taxon>
        <taxon>Pseudomonadati</taxon>
        <taxon>Pseudomonadota</taxon>
        <taxon>Gammaproteobacteria</taxon>
        <taxon>Alteromonadales</taxon>
        <taxon>Colwelliaceae</taxon>
        <taxon>Thalassomonas</taxon>
    </lineage>
</organism>
<dbReference type="Pfam" id="PF01381">
    <property type="entry name" value="HTH_3"/>
    <property type="match status" value="1"/>
</dbReference>
<feature type="domain" description="HTH cro/C1-type" evidence="4">
    <location>
        <begin position="11"/>
        <end position="65"/>
    </location>
</feature>
<dbReference type="EMBL" id="CP059734">
    <property type="protein sequence ID" value="WDE08744.1"/>
    <property type="molecule type" value="Genomic_DNA"/>
</dbReference>
<dbReference type="PANTHER" id="PTHR40661:SF3">
    <property type="entry name" value="FELS-1 PROPHAGE TRANSCRIPTIONAL REGULATOR"/>
    <property type="match status" value="1"/>
</dbReference>
<evidence type="ECO:0000259" key="4">
    <source>
        <dbReference type="PROSITE" id="PS50943"/>
    </source>
</evidence>
<dbReference type="PANTHER" id="PTHR40661">
    <property type="match status" value="1"/>
</dbReference>
<evidence type="ECO:0000256" key="1">
    <source>
        <dbReference type="ARBA" id="ARBA00023015"/>
    </source>
</evidence>
<sequence>MHKTPLPFERMNQRRLELNLAYRAFAEHCNVSQQTVYSWCDGLSEPNAKNVPAICHALQVSSNWLLYGYNSLREFLALTKEEFTALESTCDKSSDYLMNKLIRLLMIQSDINNPADTCIVDMSVNSFHERILTRKNDLNLKESQIAKFCRVDNKSVTNWLNGTSFPRISALKRLVLVLEVPSDWLLTGVVRSDISRLPSIVLKYIFYLYKKLDDKTILTEKVLLLNEVINHLNDIFIVPE</sequence>
<dbReference type="Proteomes" id="UP000032352">
    <property type="component" value="Chromosome pTvir"/>
</dbReference>
<proteinExistence type="predicted"/>
<keyword evidence="3" id="KW-0804">Transcription</keyword>
<reference evidence="5 6" key="1">
    <citation type="journal article" date="2015" name="Genome Announc.">
        <title>Draft Genome Sequences of Marine Isolates of Thalassomonas viridans and Thalassomonas actiniarum.</title>
        <authorList>
            <person name="Olonade I."/>
            <person name="van Zyl L.J."/>
            <person name="Trindade M."/>
        </authorList>
    </citation>
    <scope>NUCLEOTIDE SEQUENCE [LARGE SCALE GENOMIC DNA]</scope>
    <source>
        <strain evidence="5 6">XOM25</strain>
    </source>
</reference>
<dbReference type="SUPFAM" id="SSF47413">
    <property type="entry name" value="lambda repressor-like DNA-binding domains"/>
    <property type="match status" value="2"/>
</dbReference>
<keyword evidence="1" id="KW-0805">Transcription regulation</keyword>
<feature type="domain" description="HTH cro/C1-type" evidence="4">
    <location>
        <begin position="143"/>
        <end position="185"/>
    </location>
</feature>
<gene>
    <name evidence="5" type="ORF">SG34_033120</name>
</gene>
<dbReference type="RefSeq" id="WP_053047578.1">
    <property type="nucleotide sequence ID" value="NZ_CP059734.1"/>
</dbReference>
<dbReference type="PROSITE" id="PS50943">
    <property type="entry name" value="HTH_CROC1"/>
    <property type="match status" value="2"/>
</dbReference>
<dbReference type="InterPro" id="IPR001387">
    <property type="entry name" value="Cro/C1-type_HTH"/>
</dbReference>
<keyword evidence="6" id="KW-1185">Reference proteome</keyword>
<dbReference type="AlphaFoldDB" id="A0AAF0CEI7"/>
<dbReference type="SMART" id="SM00530">
    <property type="entry name" value="HTH_XRE"/>
    <property type="match status" value="2"/>
</dbReference>
<evidence type="ECO:0000313" key="6">
    <source>
        <dbReference type="Proteomes" id="UP000032352"/>
    </source>
</evidence>
<protein>
    <submittedName>
        <fullName evidence="5">Helix-turn-helix domain-containing protein</fullName>
    </submittedName>
</protein>
<dbReference type="GO" id="GO:0003677">
    <property type="term" value="F:DNA binding"/>
    <property type="evidence" value="ECO:0007669"/>
    <property type="project" value="UniProtKB-KW"/>
</dbReference>
<dbReference type="InterPro" id="IPR010982">
    <property type="entry name" value="Lambda_DNA-bd_dom_sf"/>
</dbReference>
<evidence type="ECO:0000256" key="3">
    <source>
        <dbReference type="ARBA" id="ARBA00023163"/>
    </source>
</evidence>
<dbReference type="CDD" id="cd00093">
    <property type="entry name" value="HTH_XRE"/>
    <property type="match status" value="2"/>
</dbReference>